<dbReference type="SUPFAM" id="SSF55785">
    <property type="entry name" value="PYP-like sensor domain (PAS domain)"/>
    <property type="match status" value="3"/>
</dbReference>
<accession>A0ABW7F1W4</accession>
<dbReference type="Gene3D" id="3.30.450.20">
    <property type="entry name" value="PAS domain"/>
    <property type="match status" value="3"/>
</dbReference>
<dbReference type="PANTHER" id="PTHR24422">
    <property type="entry name" value="CHEMOTAXIS PROTEIN METHYLTRANSFERASE"/>
    <property type="match status" value="1"/>
</dbReference>
<comment type="caution">
    <text evidence="5">The sequence shown here is derived from an EMBL/GenBank/DDBJ whole genome shotgun (WGS) entry which is preliminary data.</text>
</comment>
<feature type="domain" description="Methyl-accepting transducer" evidence="2">
    <location>
        <begin position="381"/>
        <end position="569"/>
    </location>
</feature>
<dbReference type="NCBIfam" id="TIGR00229">
    <property type="entry name" value="sensory_box"/>
    <property type="match status" value="3"/>
</dbReference>
<evidence type="ECO:0000259" key="2">
    <source>
        <dbReference type="PROSITE" id="PS50111"/>
    </source>
</evidence>
<dbReference type="InterPro" id="IPR001610">
    <property type="entry name" value="PAC"/>
</dbReference>
<proteinExistence type="predicted"/>
<dbReference type="PRINTS" id="PR00260">
    <property type="entry name" value="CHEMTRNSDUCR"/>
</dbReference>
<dbReference type="Gene3D" id="1.10.287.950">
    <property type="entry name" value="Methyl-accepting chemotaxis protein"/>
    <property type="match status" value="1"/>
</dbReference>
<dbReference type="InterPro" id="IPR004089">
    <property type="entry name" value="MCPsignal_dom"/>
</dbReference>
<organism evidence="5 6">
    <name type="scientific">Pelomonas parva</name>
    <dbReference type="NCBI Taxonomy" id="3299032"/>
    <lineage>
        <taxon>Bacteria</taxon>
        <taxon>Pseudomonadati</taxon>
        <taxon>Pseudomonadota</taxon>
        <taxon>Betaproteobacteria</taxon>
        <taxon>Burkholderiales</taxon>
        <taxon>Sphaerotilaceae</taxon>
        <taxon>Roseateles</taxon>
    </lineage>
</organism>
<dbReference type="Proteomes" id="UP001606210">
    <property type="component" value="Unassembled WGS sequence"/>
</dbReference>
<dbReference type="InterPro" id="IPR013655">
    <property type="entry name" value="PAS_fold_3"/>
</dbReference>
<dbReference type="SMART" id="SM00283">
    <property type="entry name" value="MA"/>
    <property type="match status" value="1"/>
</dbReference>
<dbReference type="RefSeq" id="WP_394479012.1">
    <property type="nucleotide sequence ID" value="NZ_JBIGHV010000004.1"/>
</dbReference>
<name>A0ABW7F1W4_9BURK</name>
<dbReference type="InterPro" id="IPR000014">
    <property type="entry name" value="PAS"/>
</dbReference>
<sequence length="569" mass="63178">MPTAFLKNPDSNTLTSLYRALDGSQAMVEFDMTGHIQHANDLFLSTMGYALDEVVGQHHRMFCDPAYIRSAEYAAFWTHLGSGKTHAGEFARLAKHDREVWLQASYVPIFDAEGKPVRVVKFATDITQNKLRSADFEGRIQAINRVQAVIEFDLTGRVLSVNNNFLATFGYTLDEVVGQHHRMFCDQDYTRSQDYITFWERLGRGEFDAGEYRRIAKNGSEVWIQASYNPILDAAGRPVKIVKFATDITPTRRATQEAQGKLEAIGRSQGVIEFDMEGNVVTANANFLRVVGYTQAEVQGRHHSMFCDEAFTRSREYRDFWADLNEGQFKSGRFQRRGKRDVEVWIQATYNPILGLDGKPYKVVKFAMEVTTQVTREQAIAGNVGAISGVMDGLAGSINSIAEGTQRSTQLAGQTQREADDGSKLLKRSRESIIAIQESSKDITEIIDTISGIAGQTHLLAFNAAIEAARAGEHGAGFSVVAEEVRKLAEKSALATREISKLITETVNRVDEGGRLSQQVEEAFTRIQRCVDDTTRSIEQISSATKEQASATQNVTGLLLDLQISSQNG</sequence>
<evidence type="ECO:0000313" key="6">
    <source>
        <dbReference type="Proteomes" id="UP001606210"/>
    </source>
</evidence>
<dbReference type="SMART" id="SM00086">
    <property type="entry name" value="PAC"/>
    <property type="match status" value="3"/>
</dbReference>
<dbReference type="SMART" id="SM00091">
    <property type="entry name" value="PAS"/>
    <property type="match status" value="3"/>
</dbReference>
<keyword evidence="6" id="KW-1185">Reference proteome</keyword>
<dbReference type="InterPro" id="IPR004090">
    <property type="entry name" value="Chemotax_Me-accpt_rcpt"/>
</dbReference>
<evidence type="ECO:0000256" key="1">
    <source>
        <dbReference type="PROSITE-ProRule" id="PRU00284"/>
    </source>
</evidence>
<evidence type="ECO:0000259" key="3">
    <source>
        <dbReference type="PROSITE" id="PS50112"/>
    </source>
</evidence>
<dbReference type="CDD" id="cd00130">
    <property type="entry name" value="PAS"/>
    <property type="match status" value="3"/>
</dbReference>
<feature type="domain" description="PAS" evidence="3">
    <location>
        <begin position="149"/>
        <end position="179"/>
    </location>
</feature>
<dbReference type="CDD" id="cd11386">
    <property type="entry name" value="MCP_signal"/>
    <property type="match status" value="1"/>
</dbReference>
<dbReference type="PROSITE" id="PS50111">
    <property type="entry name" value="CHEMOTAXIS_TRANSDUC_2"/>
    <property type="match status" value="1"/>
</dbReference>
<feature type="domain" description="PAC" evidence="4">
    <location>
        <begin position="86"/>
        <end position="138"/>
    </location>
</feature>
<dbReference type="InterPro" id="IPR035965">
    <property type="entry name" value="PAS-like_dom_sf"/>
</dbReference>
<evidence type="ECO:0000259" key="4">
    <source>
        <dbReference type="PROSITE" id="PS50113"/>
    </source>
</evidence>
<dbReference type="SUPFAM" id="SSF58104">
    <property type="entry name" value="Methyl-accepting chemotaxis protein (MCP) signaling domain"/>
    <property type="match status" value="1"/>
</dbReference>
<dbReference type="InterPro" id="IPR000700">
    <property type="entry name" value="PAS-assoc_C"/>
</dbReference>
<dbReference type="Pfam" id="PF08447">
    <property type="entry name" value="PAS_3"/>
    <property type="match status" value="3"/>
</dbReference>
<dbReference type="PROSITE" id="PS50113">
    <property type="entry name" value="PAC"/>
    <property type="match status" value="2"/>
</dbReference>
<keyword evidence="1" id="KW-0807">Transducer</keyword>
<evidence type="ECO:0000313" key="5">
    <source>
        <dbReference type="EMBL" id="MFG6430622.1"/>
    </source>
</evidence>
<dbReference type="InterPro" id="IPR050903">
    <property type="entry name" value="Bact_Chemotaxis_MeTrfase"/>
</dbReference>
<protein>
    <submittedName>
        <fullName evidence="5">PAS domain S-box protein</fullName>
    </submittedName>
</protein>
<feature type="domain" description="PAC" evidence="4">
    <location>
        <begin position="208"/>
        <end position="260"/>
    </location>
</feature>
<gene>
    <name evidence="5" type="ORF">ACG00Y_11905</name>
</gene>
<dbReference type="EMBL" id="JBIGHV010000004">
    <property type="protein sequence ID" value="MFG6430622.1"/>
    <property type="molecule type" value="Genomic_DNA"/>
</dbReference>
<dbReference type="PROSITE" id="PS50112">
    <property type="entry name" value="PAS"/>
    <property type="match status" value="2"/>
</dbReference>
<reference evidence="5 6" key="1">
    <citation type="submission" date="2024-08" db="EMBL/GenBank/DDBJ databases">
        <authorList>
            <person name="Lu H."/>
        </authorList>
    </citation>
    <scope>NUCLEOTIDE SEQUENCE [LARGE SCALE GENOMIC DNA]</scope>
    <source>
        <strain evidence="5 6">LYH14W</strain>
    </source>
</reference>
<dbReference type="Pfam" id="PF00015">
    <property type="entry name" value="MCPsignal"/>
    <property type="match status" value="1"/>
</dbReference>
<feature type="domain" description="PAS" evidence="3">
    <location>
        <begin position="271"/>
        <end position="301"/>
    </location>
</feature>
<dbReference type="PANTHER" id="PTHR24422:SF10">
    <property type="entry name" value="CHEMOTAXIS PROTEIN METHYLTRANSFERASE 2"/>
    <property type="match status" value="1"/>
</dbReference>